<dbReference type="EMBL" id="HG731691">
    <property type="protein sequence ID" value="CDJ35604.1"/>
    <property type="molecule type" value="Genomic_DNA"/>
</dbReference>
<gene>
    <name evidence="1" type="ORF">EMH_0076120</name>
</gene>
<dbReference type="GeneID" id="60404299"/>
<protein>
    <submittedName>
        <fullName evidence="1">Uncharacterized protein</fullName>
    </submittedName>
</protein>
<evidence type="ECO:0000313" key="2">
    <source>
        <dbReference type="Proteomes" id="UP000030744"/>
    </source>
</evidence>
<name>U6KCC0_9EIME</name>
<dbReference type="AlphaFoldDB" id="U6KCC0"/>
<dbReference type="Proteomes" id="UP000030744">
    <property type="component" value="Unassembled WGS sequence"/>
</dbReference>
<sequence>MLEDTGGAVEKFISGQPTKDALLAAAATQRRLGFGPVDDMPMQGCGLNPMARVYSPEEVIRRLQLSEPPCYGPVDDIIREYNLYVTEHTDLMNKMRETVKRKPHKSLRLAFIQWNALMIKPSTFQVLAPFLNQEKGFNPDDVDVVTIVLQENMKLDSRRERRFLTNIQTVLNLLSTTANWGPASISYLGNIRGTQAKAILTPNTQSLIYIMRETHQPDYICNAEQSVQGGEKGFIGAVFGFPGLGKLAVLGSHLKGWKAKQFENVFPDLLKQCGSPHVGLDSFSLGVVFGADFNEHLHFESLTHLYNTALQDPDRYPAFAKVQTASAEESDNIKMTRLLTEALAEPLDIIASTYEPLIWSVDRLVCDRMSVIADGQHEFVYGICGMMTLSQGHSPFSVLKKCLAPKVFASRRGVGYLDRVTVRLSSESTAVLDRMFEAGGMEGEVPSTFASITSGLQVYDMRSDHVQVANIIEFLKVD</sequence>
<dbReference type="RefSeq" id="XP_037877893.1">
    <property type="nucleotide sequence ID" value="XM_038022039.1"/>
</dbReference>
<reference evidence="1" key="1">
    <citation type="submission" date="2013-10" db="EMBL/GenBank/DDBJ databases">
        <title>Genomic analysis of the causative agents of coccidiosis in chickens.</title>
        <authorList>
            <person name="Reid A.J."/>
            <person name="Blake D."/>
            <person name="Billington K."/>
            <person name="Browne H."/>
            <person name="Dunn M."/>
            <person name="Hung S."/>
            <person name="Kawahara F."/>
            <person name="Miranda-Saavedra D."/>
            <person name="Mourier T."/>
            <person name="Nagra H."/>
            <person name="Otto T.D."/>
            <person name="Rawlings N."/>
            <person name="Sanchez A."/>
            <person name="Sanders M."/>
            <person name="Subramaniam C."/>
            <person name="Tay Y."/>
            <person name="Dear P."/>
            <person name="Doerig C."/>
            <person name="Gruber A."/>
            <person name="Parkinson J."/>
            <person name="Shirley M."/>
            <person name="Wan K.L."/>
            <person name="Berriman M."/>
            <person name="Tomley F."/>
            <person name="Pain A."/>
        </authorList>
    </citation>
    <scope>NUCLEOTIDE SEQUENCE [LARGE SCALE GENOMIC DNA]</scope>
    <source>
        <strain evidence="1">Houghton</strain>
    </source>
</reference>
<evidence type="ECO:0000313" key="1">
    <source>
        <dbReference type="EMBL" id="CDJ35604.1"/>
    </source>
</evidence>
<dbReference type="VEuPathDB" id="ToxoDB:EMH_0076120"/>
<dbReference type="OrthoDB" id="346374at2759"/>
<organism evidence="1 2">
    <name type="scientific">Eimeria mitis</name>
    <dbReference type="NCBI Taxonomy" id="44415"/>
    <lineage>
        <taxon>Eukaryota</taxon>
        <taxon>Sar</taxon>
        <taxon>Alveolata</taxon>
        <taxon>Apicomplexa</taxon>
        <taxon>Conoidasida</taxon>
        <taxon>Coccidia</taxon>
        <taxon>Eucoccidiorida</taxon>
        <taxon>Eimeriorina</taxon>
        <taxon>Eimeriidae</taxon>
        <taxon>Eimeria</taxon>
    </lineage>
</organism>
<accession>U6KCC0</accession>
<keyword evidence="2" id="KW-1185">Reference proteome</keyword>
<reference evidence="1" key="2">
    <citation type="submission" date="2013-10" db="EMBL/GenBank/DDBJ databases">
        <authorList>
            <person name="Aslett M."/>
        </authorList>
    </citation>
    <scope>NUCLEOTIDE SEQUENCE [LARGE SCALE GENOMIC DNA]</scope>
    <source>
        <strain evidence="1">Houghton</strain>
    </source>
</reference>
<proteinExistence type="predicted"/>